<reference evidence="3" key="1">
    <citation type="submission" date="2015-01" db="EMBL/GenBank/DDBJ databases">
        <title>Transcriptome Assembly of Fopius arisanus.</title>
        <authorList>
            <person name="Geib S."/>
        </authorList>
    </citation>
    <scope>NUCLEOTIDE SEQUENCE</scope>
</reference>
<keyword evidence="2" id="KW-0472">Membrane</keyword>
<dbReference type="AlphaFoldDB" id="A0A0C9REE3"/>
<feature type="compositionally biased region" description="Basic and acidic residues" evidence="1">
    <location>
        <begin position="240"/>
        <end position="250"/>
    </location>
</feature>
<proteinExistence type="predicted"/>
<sequence>DHHCNLSGSQLPTDLRTEFMRNSSLSPKLRLFAGNHSFIEIITIEMIIIAIFLVTMSTSFIEAVEVHQNTRAPFSHRRQYQGVDAPFQGNHRTASQEGYANSRDNNQIEKNLAYKPFESAPNHIKRLIYDAYGPQQTYVNPHAFFYKNYVGLPDDFLTSGDQHERRQGQEALETVVSSTAQPISYRTGYPQRSDAVAQVRSNMLQKGGIKYKEGHNQNDQPQLFSPHRNYGLVNSLRSHRNSEQMKRSPDPEVSEDEENQEHAMPPAIQTLLNYQAQIPYNVLANHIVFETKKPFVPKPLPQDLKSSSQYPSEIFYIKADGQILEEVPTMGVSGGQINYNNS</sequence>
<evidence type="ECO:0000256" key="1">
    <source>
        <dbReference type="SAM" id="MobiDB-lite"/>
    </source>
</evidence>
<dbReference type="EMBL" id="GBYB01011532">
    <property type="protein sequence ID" value="JAG81299.1"/>
    <property type="molecule type" value="Transcribed_RNA"/>
</dbReference>
<name>A0A0C9REE3_9HYME</name>
<feature type="non-terminal residue" evidence="3">
    <location>
        <position position="1"/>
    </location>
</feature>
<feature type="region of interest" description="Disordered" evidence="1">
    <location>
        <begin position="237"/>
        <end position="262"/>
    </location>
</feature>
<protein>
    <submittedName>
        <fullName evidence="3">MecA_0 protein</fullName>
    </submittedName>
</protein>
<gene>
    <name evidence="3" type="primary">mecA_0</name>
    <name evidence="3" type="ORF">g.39463</name>
</gene>
<evidence type="ECO:0000313" key="3">
    <source>
        <dbReference type="EMBL" id="JAG81299.1"/>
    </source>
</evidence>
<organism evidence="3">
    <name type="scientific">Fopius arisanus</name>
    <dbReference type="NCBI Taxonomy" id="64838"/>
    <lineage>
        <taxon>Eukaryota</taxon>
        <taxon>Metazoa</taxon>
        <taxon>Ecdysozoa</taxon>
        <taxon>Arthropoda</taxon>
        <taxon>Hexapoda</taxon>
        <taxon>Insecta</taxon>
        <taxon>Pterygota</taxon>
        <taxon>Neoptera</taxon>
        <taxon>Endopterygota</taxon>
        <taxon>Hymenoptera</taxon>
        <taxon>Apocrita</taxon>
        <taxon>Ichneumonoidea</taxon>
        <taxon>Braconidae</taxon>
        <taxon>Opiinae</taxon>
        <taxon>Fopius</taxon>
    </lineage>
</organism>
<accession>A0A0C9REE3</accession>
<keyword evidence="2" id="KW-1133">Transmembrane helix</keyword>
<feature type="transmembrane region" description="Helical" evidence="2">
    <location>
        <begin position="38"/>
        <end position="61"/>
    </location>
</feature>
<evidence type="ECO:0000256" key="2">
    <source>
        <dbReference type="SAM" id="Phobius"/>
    </source>
</evidence>
<keyword evidence="2" id="KW-0812">Transmembrane</keyword>